<dbReference type="GeneID" id="54354734"/>
<evidence type="ECO:0000313" key="8">
    <source>
        <dbReference type="Proteomes" id="UP000800082"/>
    </source>
</evidence>
<feature type="transmembrane region" description="Helical" evidence="5">
    <location>
        <begin position="38"/>
        <end position="62"/>
    </location>
</feature>
<comment type="subcellular location">
    <subcellularLocation>
        <location evidence="1">Membrane</location>
        <topology evidence="1">Multi-pass membrane protein</topology>
    </subcellularLocation>
</comment>
<evidence type="ECO:0000259" key="6">
    <source>
        <dbReference type="Pfam" id="PF13813"/>
    </source>
</evidence>
<dbReference type="OrthoDB" id="1077582at2759"/>
<dbReference type="Proteomes" id="UP000800082">
    <property type="component" value="Unassembled WGS sequence"/>
</dbReference>
<gene>
    <name evidence="7" type="ORF">M421DRAFT_74716</name>
</gene>
<evidence type="ECO:0000256" key="1">
    <source>
        <dbReference type="ARBA" id="ARBA00004141"/>
    </source>
</evidence>
<feature type="transmembrane region" description="Helical" evidence="5">
    <location>
        <begin position="12"/>
        <end position="31"/>
    </location>
</feature>
<keyword evidence="3 5" id="KW-1133">Transmembrane helix</keyword>
<feature type="domain" description="Wax synthase" evidence="6">
    <location>
        <begin position="223"/>
        <end position="297"/>
    </location>
</feature>
<sequence>MPSHHQWTPTAALHPLLSTTLAALYVSSILAHPPRHRLSAFILLCAPVGYAFVHHLALTPWYALNDTFGRMLYIWLAYMSYAFLLVRVRPAVADRSAWSERMRCAAKVLYTRHLGEYCTGRREPPHHLTRARFGLRHLAKAVLFLAVNTAYDACLIPPALYPPASFVRRLPSSLSGDELRLRAMMTWDVCVADMLYFETVYSLFAMLWVCVFRFDDASEWSLSLFGKMADCSSVRAYWGAYWHDFINASFTAHIKLVTRRWSGLRKGGGRRLVENGLVFVVSGLMHSLVRCVQTDGNGEIWTVTLWYGAQMLPIVVEGVVQHFWLSSTLRRWLHFRLGEAVMMRLERAVGYAWVFCWMFWSVPKYLLTRHAWERENMHKRFPELFASPRERVKIDLGGLE</sequence>
<evidence type="ECO:0000256" key="3">
    <source>
        <dbReference type="ARBA" id="ARBA00022989"/>
    </source>
</evidence>
<dbReference type="GO" id="GO:0016020">
    <property type="term" value="C:membrane"/>
    <property type="evidence" value="ECO:0007669"/>
    <property type="project" value="UniProtKB-SubCell"/>
</dbReference>
<dbReference type="AlphaFoldDB" id="A0A6A5R7E5"/>
<keyword evidence="2 5" id="KW-0812">Transmembrane</keyword>
<keyword evidence="8" id="KW-1185">Reference proteome</keyword>
<dbReference type="EMBL" id="ML979002">
    <property type="protein sequence ID" value="KAF1923662.1"/>
    <property type="molecule type" value="Genomic_DNA"/>
</dbReference>
<reference evidence="7" key="1">
    <citation type="journal article" date="2020" name="Stud. Mycol.">
        <title>101 Dothideomycetes genomes: a test case for predicting lifestyles and emergence of pathogens.</title>
        <authorList>
            <person name="Haridas S."/>
            <person name="Albert R."/>
            <person name="Binder M."/>
            <person name="Bloem J."/>
            <person name="Labutti K."/>
            <person name="Salamov A."/>
            <person name="Andreopoulos B."/>
            <person name="Baker S."/>
            <person name="Barry K."/>
            <person name="Bills G."/>
            <person name="Bluhm B."/>
            <person name="Cannon C."/>
            <person name="Castanera R."/>
            <person name="Culley D."/>
            <person name="Daum C."/>
            <person name="Ezra D."/>
            <person name="Gonzalez J."/>
            <person name="Henrissat B."/>
            <person name="Kuo A."/>
            <person name="Liang C."/>
            <person name="Lipzen A."/>
            <person name="Lutzoni F."/>
            <person name="Magnuson J."/>
            <person name="Mondo S."/>
            <person name="Nolan M."/>
            <person name="Ohm R."/>
            <person name="Pangilinan J."/>
            <person name="Park H.-J."/>
            <person name="Ramirez L."/>
            <person name="Alfaro M."/>
            <person name="Sun H."/>
            <person name="Tritt A."/>
            <person name="Yoshinaga Y."/>
            <person name="Zwiers L.-H."/>
            <person name="Turgeon B."/>
            <person name="Goodwin S."/>
            <person name="Spatafora J."/>
            <person name="Crous P."/>
            <person name="Grigoriev I."/>
        </authorList>
    </citation>
    <scope>NUCLEOTIDE SEQUENCE</scope>
    <source>
        <strain evidence="7">CBS 183.55</strain>
    </source>
</reference>
<dbReference type="InterPro" id="IPR032805">
    <property type="entry name" value="Wax_synthase_dom"/>
</dbReference>
<evidence type="ECO:0000256" key="5">
    <source>
        <dbReference type="SAM" id="Phobius"/>
    </source>
</evidence>
<name>A0A6A5R7E5_9PLEO</name>
<feature type="transmembrane region" description="Helical" evidence="5">
    <location>
        <begin position="68"/>
        <end position="86"/>
    </location>
</feature>
<protein>
    <recommendedName>
        <fullName evidence="6">Wax synthase domain-containing protein</fullName>
    </recommendedName>
</protein>
<dbReference type="RefSeq" id="XP_033443915.1">
    <property type="nucleotide sequence ID" value="XM_033597067.1"/>
</dbReference>
<evidence type="ECO:0000256" key="2">
    <source>
        <dbReference type="ARBA" id="ARBA00022692"/>
    </source>
</evidence>
<proteinExistence type="predicted"/>
<feature type="transmembrane region" description="Helical" evidence="5">
    <location>
        <begin position="194"/>
        <end position="214"/>
    </location>
</feature>
<accession>A0A6A5R7E5</accession>
<keyword evidence="4 5" id="KW-0472">Membrane</keyword>
<evidence type="ECO:0000313" key="7">
    <source>
        <dbReference type="EMBL" id="KAF1923662.1"/>
    </source>
</evidence>
<organism evidence="7 8">
    <name type="scientific">Didymella exigua CBS 183.55</name>
    <dbReference type="NCBI Taxonomy" id="1150837"/>
    <lineage>
        <taxon>Eukaryota</taxon>
        <taxon>Fungi</taxon>
        <taxon>Dikarya</taxon>
        <taxon>Ascomycota</taxon>
        <taxon>Pezizomycotina</taxon>
        <taxon>Dothideomycetes</taxon>
        <taxon>Pleosporomycetidae</taxon>
        <taxon>Pleosporales</taxon>
        <taxon>Pleosporineae</taxon>
        <taxon>Didymellaceae</taxon>
        <taxon>Didymella</taxon>
    </lineage>
</organism>
<evidence type="ECO:0000256" key="4">
    <source>
        <dbReference type="ARBA" id="ARBA00023136"/>
    </source>
</evidence>
<dbReference type="Pfam" id="PF13813">
    <property type="entry name" value="MBOAT_2"/>
    <property type="match status" value="1"/>
</dbReference>